<keyword evidence="3" id="KW-0732">Signal</keyword>
<feature type="domain" description="HMA" evidence="4">
    <location>
        <begin position="49"/>
        <end position="116"/>
    </location>
</feature>
<reference evidence="5 6" key="1">
    <citation type="submission" date="2019-09" db="EMBL/GenBank/DDBJ databases">
        <title>Genome sequence and assembly of Flavobacterium sp.</title>
        <authorList>
            <person name="Chhetri G."/>
        </authorList>
    </citation>
    <scope>NUCLEOTIDE SEQUENCE [LARGE SCALE GENOMIC DNA]</scope>
    <source>
        <strain evidence="5 6">SNL9</strain>
    </source>
</reference>
<proteinExistence type="predicted"/>
<feature type="region of interest" description="Disordered" evidence="2">
    <location>
        <begin position="135"/>
        <end position="181"/>
    </location>
</feature>
<evidence type="ECO:0000313" key="5">
    <source>
        <dbReference type="EMBL" id="KAA5538265.1"/>
    </source>
</evidence>
<dbReference type="AlphaFoldDB" id="A0A5M6CZH6"/>
<sequence length="181" mass="19657">MKTLKGISLLFMAAAFMVSCKQTSNEQKEAVTTETSEKVASTEVAGTMQKATFQVEGMSCAVGCAKVIEGKLAKMDGMKSAKVDFDTKTATVEFDDAKQNTDAIKKMVEEIANGAYKVENVNVSKEMAMVFQDDKTDQKKCCSSHKDGKSCGDKKGTEKKKDGCCSKDKKDKKATTKQNII</sequence>
<dbReference type="SUPFAM" id="SSF55008">
    <property type="entry name" value="HMA, heavy metal-associated domain"/>
    <property type="match status" value="1"/>
</dbReference>
<dbReference type="PROSITE" id="PS50846">
    <property type="entry name" value="HMA_2"/>
    <property type="match status" value="1"/>
</dbReference>
<feature type="signal peptide" evidence="3">
    <location>
        <begin position="1"/>
        <end position="20"/>
    </location>
</feature>
<protein>
    <submittedName>
        <fullName evidence="5">Heavy-metal-associated domain-containing protein</fullName>
    </submittedName>
</protein>
<comment type="caution">
    <text evidence="5">The sequence shown here is derived from an EMBL/GenBank/DDBJ whole genome shotgun (WGS) entry which is preliminary data.</text>
</comment>
<dbReference type="Pfam" id="PF00403">
    <property type="entry name" value="HMA"/>
    <property type="match status" value="1"/>
</dbReference>
<feature type="compositionally biased region" description="Basic and acidic residues" evidence="2">
    <location>
        <begin position="135"/>
        <end position="174"/>
    </location>
</feature>
<dbReference type="Gene3D" id="3.30.70.100">
    <property type="match status" value="1"/>
</dbReference>
<dbReference type="InterPro" id="IPR006121">
    <property type="entry name" value="HMA_dom"/>
</dbReference>
<accession>A0A5M6CZH6</accession>
<dbReference type="PROSITE" id="PS51257">
    <property type="entry name" value="PROKAR_LIPOPROTEIN"/>
    <property type="match status" value="1"/>
</dbReference>
<organism evidence="5 6">
    <name type="scientific">Paenimyroides baculatum</name>
    <dbReference type="NCBI Taxonomy" id="2608000"/>
    <lineage>
        <taxon>Bacteria</taxon>
        <taxon>Pseudomonadati</taxon>
        <taxon>Bacteroidota</taxon>
        <taxon>Flavobacteriia</taxon>
        <taxon>Flavobacteriales</taxon>
        <taxon>Flavobacteriaceae</taxon>
        <taxon>Paenimyroides</taxon>
    </lineage>
</organism>
<dbReference type="GO" id="GO:0046872">
    <property type="term" value="F:metal ion binding"/>
    <property type="evidence" value="ECO:0007669"/>
    <property type="project" value="UniProtKB-KW"/>
</dbReference>
<dbReference type="RefSeq" id="WP_150009506.1">
    <property type="nucleotide sequence ID" value="NZ_VWSG01000001.1"/>
</dbReference>
<keyword evidence="1" id="KW-0479">Metal-binding</keyword>
<dbReference type="Proteomes" id="UP000325141">
    <property type="component" value="Unassembled WGS sequence"/>
</dbReference>
<evidence type="ECO:0000256" key="3">
    <source>
        <dbReference type="SAM" id="SignalP"/>
    </source>
</evidence>
<name>A0A5M6CZH6_9FLAO</name>
<gene>
    <name evidence="5" type="ORF">F0460_01290</name>
</gene>
<evidence type="ECO:0000256" key="1">
    <source>
        <dbReference type="ARBA" id="ARBA00022723"/>
    </source>
</evidence>
<dbReference type="InterPro" id="IPR036163">
    <property type="entry name" value="HMA_dom_sf"/>
</dbReference>
<evidence type="ECO:0000313" key="6">
    <source>
        <dbReference type="Proteomes" id="UP000325141"/>
    </source>
</evidence>
<evidence type="ECO:0000259" key="4">
    <source>
        <dbReference type="PROSITE" id="PS50846"/>
    </source>
</evidence>
<keyword evidence="6" id="KW-1185">Reference proteome</keyword>
<dbReference type="EMBL" id="VWSG01000001">
    <property type="protein sequence ID" value="KAA5538265.1"/>
    <property type="molecule type" value="Genomic_DNA"/>
</dbReference>
<dbReference type="FunFam" id="3.30.70.100:FF:000001">
    <property type="entry name" value="ATPase copper transporting beta"/>
    <property type="match status" value="1"/>
</dbReference>
<evidence type="ECO:0000256" key="2">
    <source>
        <dbReference type="SAM" id="MobiDB-lite"/>
    </source>
</evidence>
<feature type="chain" id="PRO_5024463136" evidence="3">
    <location>
        <begin position="21"/>
        <end position="181"/>
    </location>
</feature>
<dbReference type="CDD" id="cd00371">
    <property type="entry name" value="HMA"/>
    <property type="match status" value="1"/>
</dbReference>